<evidence type="ECO:0000313" key="1">
    <source>
        <dbReference type="EMBL" id="CAH2245500.1"/>
    </source>
</evidence>
<keyword evidence="2" id="KW-1185">Reference proteome</keyword>
<dbReference type="AlphaFoldDB" id="A0A8S4S566"/>
<reference evidence="1" key="1">
    <citation type="submission" date="2022-03" db="EMBL/GenBank/DDBJ databases">
        <authorList>
            <person name="Lindestad O."/>
        </authorList>
    </citation>
    <scope>NUCLEOTIDE SEQUENCE</scope>
</reference>
<organism evidence="1 2">
    <name type="scientific">Pararge aegeria aegeria</name>
    <dbReference type="NCBI Taxonomy" id="348720"/>
    <lineage>
        <taxon>Eukaryota</taxon>
        <taxon>Metazoa</taxon>
        <taxon>Ecdysozoa</taxon>
        <taxon>Arthropoda</taxon>
        <taxon>Hexapoda</taxon>
        <taxon>Insecta</taxon>
        <taxon>Pterygota</taxon>
        <taxon>Neoptera</taxon>
        <taxon>Endopterygota</taxon>
        <taxon>Lepidoptera</taxon>
        <taxon>Glossata</taxon>
        <taxon>Ditrysia</taxon>
        <taxon>Papilionoidea</taxon>
        <taxon>Nymphalidae</taxon>
        <taxon>Satyrinae</taxon>
        <taxon>Satyrini</taxon>
        <taxon>Parargina</taxon>
        <taxon>Pararge</taxon>
    </lineage>
</organism>
<accession>A0A8S4S566</accession>
<evidence type="ECO:0000313" key="2">
    <source>
        <dbReference type="Proteomes" id="UP000838756"/>
    </source>
</evidence>
<protein>
    <submittedName>
        <fullName evidence="1">Jg8731 protein</fullName>
    </submittedName>
</protein>
<name>A0A8S4S566_9NEOP</name>
<dbReference type="EMBL" id="CAKXAJ010025907">
    <property type="protein sequence ID" value="CAH2245500.1"/>
    <property type="molecule type" value="Genomic_DNA"/>
</dbReference>
<proteinExistence type="predicted"/>
<comment type="caution">
    <text evidence="1">The sequence shown here is derived from an EMBL/GenBank/DDBJ whole genome shotgun (WGS) entry which is preliminary data.</text>
</comment>
<dbReference type="Proteomes" id="UP000838756">
    <property type="component" value="Unassembled WGS sequence"/>
</dbReference>
<sequence>MPSDFDCLMFNGSAFHNSVTAAHARNTSYNLQPCVRQPEVEVTPNVPVIPATTSFRPEHISPTVVEISMAAELLRTNAVTKSFTNVLPSF</sequence>
<gene>
    <name evidence="1" type="primary">jg8731</name>
    <name evidence="1" type="ORF">PAEG_LOCUS21118</name>
</gene>